<keyword evidence="7" id="KW-0010">Activator</keyword>
<dbReference type="CDD" id="cd00067">
    <property type="entry name" value="GAL4"/>
    <property type="match status" value="1"/>
</dbReference>
<feature type="compositionally biased region" description="Basic and acidic residues" evidence="11">
    <location>
        <begin position="111"/>
        <end position="126"/>
    </location>
</feature>
<evidence type="ECO:0000256" key="1">
    <source>
        <dbReference type="ARBA" id="ARBA00004123"/>
    </source>
</evidence>
<dbReference type="SMART" id="SM00066">
    <property type="entry name" value="GAL4"/>
    <property type="match status" value="1"/>
</dbReference>
<feature type="region of interest" description="Disordered" evidence="11">
    <location>
        <begin position="549"/>
        <end position="584"/>
    </location>
</feature>
<dbReference type="PANTHER" id="PTHR47424">
    <property type="entry name" value="REGULATORY PROTEIN GAL4"/>
    <property type="match status" value="1"/>
</dbReference>
<dbReference type="CDD" id="cd14654">
    <property type="entry name" value="ZIP_Gal4"/>
    <property type="match status" value="1"/>
</dbReference>
<dbReference type="PANTHER" id="PTHR47424:SF2">
    <property type="entry name" value="TRANSCRIPTION FACTOR DOMAIN-CONTAINING PROTEIN-RELATED"/>
    <property type="match status" value="1"/>
</dbReference>
<dbReference type="GO" id="GO:0008270">
    <property type="term" value="F:zinc ion binding"/>
    <property type="evidence" value="ECO:0007669"/>
    <property type="project" value="InterPro"/>
</dbReference>
<dbReference type="InterPro" id="IPR005600">
    <property type="entry name" value="Gal4_dimer_dom"/>
</dbReference>
<dbReference type="GO" id="GO:0000981">
    <property type="term" value="F:DNA-binding transcription factor activity, RNA polymerase II-specific"/>
    <property type="evidence" value="ECO:0007669"/>
    <property type="project" value="InterPro"/>
</dbReference>
<evidence type="ECO:0000256" key="5">
    <source>
        <dbReference type="ARBA" id="ARBA00023125"/>
    </source>
</evidence>
<dbReference type="InterPro" id="IPR051127">
    <property type="entry name" value="Fungal_SecMet_Regulators"/>
</dbReference>
<keyword evidence="6" id="KW-0299">Galactose metabolism</keyword>
<dbReference type="AlphaFoldDB" id="A0A1E3PV87"/>
<comment type="subcellular location">
    <subcellularLocation>
        <location evidence="1">Nucleus</location>
    </subcellularLocation>
</comment>
<evidence type="ECO:0000256" key="7">
    <source>
        <dbReference type="ARBA" id="ARBA00023159"/>
    </source>
</evidence>
<keyword evidence="8" id="KW-0804">Transcription</keyword>
<dbReference type="GO" id="GO:0005634">
    <property type="term" value="C:nucleus"/>
    <property type="evidence" value="ECO:0007669"/>
    <property type="project" value="UniProtKB-SubCell"/>
</dbReference>
<dbReference type="OrthoDB" id="3364175at2759"/>
<feature type="region of interest" description="Disordered" evidence="11">
    <location>
        <begin position="98"/>
        <end position="126"/>
    </location>
</feature>
<keyword evidence="3" id="KW-0862">Zinc</keyword>
<dbReference type="Gene3D" id="4.10.240.10">
    <property type="entry name" value="Zn(2)-C6 fungal-type DNA-binding domain"/>
    <property type="match status" value="1"/>
</dbReference>
<evidence type="ECO:0000256" key="8">
    <source>
        <dbReference type="ARBA" id="ARBA00023163"/>
    </source>
</evidence>
<feature type="compositionally biased region" description="Low complexity" evidence="11">
    <location>
        <begin position="100"/>
        <end position="110"/>
    </location>
</feature>
<dbReference type="GO" id="GO:0006012">
    <property type="term" value="P:galactose metabolic process"/>
    <property type="evidence" value="ECO:0007669"/>
    <property type="project" value="UniProtKB-KW"/>
</dbReference>
<evidence type="ECO:0000313" key="13">
    <source>
        <dbReference type="EMBL" id="ODQ69336.1"/>
    </source>
</evidence>
<gene>
    <name evidence="13" type="ORF">LIPSTDRAFT_6987</name>
</gene>
<evidence type="ECO:0000256" key="6">
    <source>
        <dbReference type="ARBA" id="ARBA00023144"/>
    </source>
</evidence>
<keyword evidence="9" id="KW-0539">Nucleus</keyword>
<dbReference type="Pfam" id="PF03902">
    <property type="entry name" value="Gal4_dimer"/>
    <property type="match status" value="1"/>
</dbReference>
<dbReference type="Pfam" id="PF00172">
    <property type="entry name" value="Zn_clus"/>
    <property type="match status" value="1"/>
</dbReference>
<evidence type="ECO:0000259" key="12">
    <source>
        <dbReference type="PROSITE" id="PS50048"/>
    </source>
</evidence>
<keyword evidence="5" id="KW-0238">DNA-binding</keyword>
<sequence>MSTAQTRKLQQEEVEQACDSCRRRKLKCTKDYPICGHCRRHRRECIYSPRAVRSPLTRKYLTQVETRVERLEALISELVPNLDIEDLLANNTSKKAIAQSAIARRSTSESSSDRSPELMSRRRSTAKSELDELFDISPGGLEVDPGDEFDKGTHQPIPIQESFPDEADGFDWVEQDFVNNDLSDGMAALSINPHGSGYFGSASSSVLLRALRINPWTGLALGPDSSTELYGVPVLPLYSSPAPRHVADALIDAYFSIYHTSYPFLHEETFRGQYRGQINRPADNVWEILFNTILALGAWCLVNESSYADMAFYQNVKMHLTADVFETGSLPLLQALILLSNYVQKRNRPNSGWNFIGLAHRMATGLGLHREFPGWSSSPLKQEMRRRAWWGLYMFDAGAAITFGRPVSWPDVSGIDVNEVSNVHDSDLTFDTKTMPKGSETGITIYSGMIVQCRFHKMTNSLYNRLISKPGLTAEQTLAFTARIDTFVNDLPYQFQESTPIDSTFDWFVFCRYRLFWRYRNLRILAYRPVVLQRALSISNAMEKSTLSALTTEPVSPHTTVAPEATIKSESQQRDEHVSSLCDSPKIPTFEETAAERECREKCMLNAHETILSVEDYIANRPLSTIAVWYALYFLFQAGLIPLLCFCSEPNSPRAPEWMEDIERTKAALAAVSSRNGLGDKFLALINGLIGPIVSPGTAADGETAGTMGDFEKRTDWLNDVYSLLFEDPSAGLMCGLTKMERDERDNGDTSNVLDDVFSFGGSGTGAGVNFGNFDSWS</sequence>
<evidence type="ECO:0000256" key="11">
    <source>
        <dbReference type="SAM" id="MobiDB-lite"/>
    </source>
</evidence>
<evidence type="ECO:0000256" key="3">
    <source>
        <dbReference type="ARBA" id="ARBA00022833"/>
    </source>
</evidence>
<accession>A0A1E3PV87</accession>
<keyword evidence="14" id="KW-1185">Reference proteome</keyword>
<dbReference type="InterPro" id="IPR036864">
    <property type="entry name" value="Zn2-C6_fun-type_DNA-bd_sf"/>
</dbReference>
<organism evidence="13 14">
    <name type="scientific">Lipomyces starkeyi NRRL Y-11557</name>
    <dbReference type="NCBI Taxonomy" id="675824"/>
    <lineage>
        <taxon>Eukaryota</taxon>
        <taxon>Fungi</taxon>
        <taxon>Dikarya</taxon>
        <taxon>Ascomycota</taxon>
        <taxon>Saccharomycotina</taxon>
        <taxon>Lipomycetes</taxon>
        <taxon>Lipomycetales</taxon>
        <taxon>Lipomycetaceae</taxon>
        <taxon>Lipomyces</taxon>
    </lineage>
</organism>
<dbReference type="GO" id="GO:0000435">
    <property type="term" value="P:positive regulation of transcription from RNA polymerase II promoter by galactose"/>
    <property type="evidence" value="ECO:0007669"/>
    <property type="project" value="TreeGrafter"/>
</dbReference>
<dbReference type="CDD" id="cd12148">
    <property type="entry name" value="fungal_TF_MHR"/>
    <property type="match status" value="1"/>
</dbReference>
<reference evidence="13 14" key="1">
    <citation type="journal article" date="2016" name="Proc. Natl. Acad. Sci. U.S.A.">
        <title>Comparative genomics of biotechnologically important yeasts.</title>
        <authorList>
            <person name="Riley R."/>
            <person name="Haridas S."/>
            <person name="Wolfe K.H."/>
            <person name="Lopes M.R."/>
            <person name="Hittinger C.T."/>
            <person name="Goeker M."/>
            <person name="Salamov A.A."/>
            <person name="Wisecaver J.H."/>
            <person name="Long T.M."/>
            <person name="Calvey C.H."/>
            <person name="Aerts A.L."/>
            <person name="Barry K.W."/>
            <person name="Choi C."/>
            <person name="Clum A."/>
            <person name="Coughlan A.Y."/>
            <person name="Deshpande S."/>
            <person name="Douglass A.P."/>
            <person name="Hanson S.J."/>
            <person name="Klenk H.-P."/>
            <person name="LaButti K.M."/>
            <person name="Lapidus A."/>
            <person name="Lindquist E.A."/>
            <person name="Lipzen A.M."/>
            <person name="Meier-Kolthoff J.P."/>
            <person name="Ohm R.A."/>
            <person name="Otillar R.P."/>
            <person name="Pangilinan J.L."/>
            <person name="Peng Y."/>
            <person name="Rokas A."/>
            <person name="Rosa C.A."/>
            <person name="Scheuner C."/>
            <person name="Sibirny A.A."/>
            <person name="Slot J.C."/>
            <person name="Stielow J.B."/>
            <person name="Sun H."/>
            <person name="Kurtzman C.P."/>
            <person name="Blackwell M."/>
            <person name="Grigoriev I.V."/>
            <person name="Jeffries T.W."/>
        </authorList>
    </citation>
    <scope>NUCLEOTIDE SEQUENCE [LARGE SCALE GENOMIC DNA]</scope>
    <source>
        <strain evidence="13 14">NRRL Y-11557</strain>
    </source>
</reference>
<proteinExistence type="predicted"/>
<dbReference type="SMART" id="SM00906">
    <property type="entry name" value="Fungal_trans"/>
    <property type="match status" value="1"/>
</dbReference>
<dbReference type="PROSITE" id="PS00463">
    <property type="entry name" value="ZN2_CY6_FUNGAL_1"/>
    <property type="match status" value="1"/>
</dbReference>
<keyword evidence="10" id="KW-0119">Carbohydrate metabolism</keyword>
<protein>
    <recommendedName>
        <fullName evidence="12">Zn(2)-C6 fungal-type domain-containing protein</fullName>
    </recommendedName>
</protein>
<evidence type="ECO:0000256" key="10">
    <source>
        <dbReference type="ARBA" id="ARBA00023277"/>
    </source>
</evidence>
<evidence type="ECO:0000313" key="14">
    <source>
        <dbReference type="Proteomes" id="UP000094385"/>
    </source>
</evidence>
<keyword evidence="2" id="KW-0479">Metal-binding</keyword>
<evidence type="ECO:0000256" key="4">
    <source>
        <dbReference type="ARBA" id="ARBA00023015"/>
    </source>
</evidence>
<dbReference type="SUPFAM" id="SSF57701">
    <property type="entry name" value="Zn2/Cys6 DNA-binding domain"/>
    <property type="match status" value="1"/>
</dbReference>
<dbReference type="Pfam" id="PF04082">
    <property type="entry name" value="Fungal_trans"/>
    <property type="match status" value="1"/>
</dbReference>
<dbReference type="GO" id="GO:0006351">
    <property type="term" value="P:DNA-templated transcription"/>
    <property type="evidence" value="ECO:0007669"/>
    <property type="project" value="InterPro"/>
</dbReference>
<dbReference type="PROSITE" id="PS50048">
    <property type="entry name" value="ZN2_CY6_FUNGAL_2"/>
    <property type="match status" value="1"/>
</dbReference>
<feature type="compositionally biased region" description="Polar residues" evidence="11">
    <location>
        <begin position="549"/>
        <end position="559"/>
    </location>
</feature>
<dbReference type="InterPro" id="IPR001138">
    <property type="entry name" value="Zn2Cys6_DnaBD"/>
</dbReference>
<feature type="domain" description="Zn(2)-C6 fungal-type" evidence="12">
    <location>
        <begin position="17"/>
        <end position="47"/>
    </location>
</feature>
<dbReference type="STRING" id="675824.A0A1E3PV87"/>
<evidence type="ECO:0000256" key="9">
    <source>
        <dbReference type="ARBA" id="ARBA00023242"/>
    </source>
</evidence>
<dbReference type="EMBL" id="KV454304">
    <property type="protein sequence ID" value="ODQ69336.1"/>
    <property type="molecule type" value="Genomic_DNA"/>
</dbReference>
<name>A0A1E3PV87_LIPST</name>
<dbReference type="Proteomes" id="UP000094385">
    <property type="component" value="Unassembled WGS sequence"/>
</dbReference>
<dbReference type="FunFam" id="4.10.240.10:FF:000009">
    <property type="entry name" value="C6 transcription factor (Gal4)"/>
    <property type="match status" value="1"/>
</dbReference>
<dbReference type="InterPro" id="IPR007219">
    <property type="entry name" value="XnlR_reg_dom"/>
</dbReference>
<dbReference type="Gene3D" id="1.20.5.170">
    <property type="match status" value="1"/>
</dbReference>
<keyword evidence="4" id="KW-0805">Transcription regulation</keyword>
<evidence type="ECO:0000256" key="2">
    <source>
        <dbReference type="ARBA" id="ARBA00022723"/>
    </source>
</evidence>
<dbReference type="GO" id="GO:0000978">
    <property type="term" value="F:RNA polymerase II cis-regulatory region sequence-specific DNA binding"/>
    <property type="evidence" value="ECO:0007669"/>
    <property type="project" value="TreeGrafter"/>
</dbReference>